<dbReference type="InParanoid" id="A0A1B1AH30"/>
<feature type="transmembrane region" description="Helical" evidence="6">
    <location>
        <begin position="108"/>
        <end position="127"/>
    </location>
</feature>
<evidence type="ECO:0000256" key="4">
    <source>
        <dbReference type="ARBA" id="ARBA00022679"/>
    </source>
</evidence>
<protein>
    <recommendedName>
        <fullName evidence="2">histidine kinase</fullName>
        <ecNumber evidence="2">2.7.13.3</ecNumber>
    </recommendedName>
</protein>
<dbReference type="Pfam" id="PF02518">
    <property type="entry name" value="HATPase_c"/>
    <property type="match status" value="1"/>
</dbReference>
<dbReference type="SUPFAM" id="SSF55874">
    <property type="entry name" value="ATPase domain of HSP90 chaperone/DNA topoisomerase II/histidine kinase"/>
    <property type="match status" value="1"/>
</dbReference>
<dbReference type="CDD" id="cd00082">
    <property type="entry name" value="HisKA"/>
    <property type="match status" value="1"/>
</dbReference>
<keyword evidence="5" id="KW-0418">Kinase</keyword>
<keyword evidence="6" id="KW-1133">Transmembrane helix</keyword>
<dbReference type="PRINTS" id="PR00344">
    <property type="entry name" value="BCTRLSENSOR"/>
</dbReference>
<dbReference type="PROSITE" id="PS50109">
    <property type="entry name" value="HIS_KIN"/>
    <property type="match status" value="1"/>
</dbReference>
<dbReference type="FunCoup" id="A0A1B1AH30">
    <property type="interactions" value="161"/>
</dbReference>
<dbReference type="InterPro" id="IPR003594">
    <property type="entry name" value="HATPase_dom"/>
</dbReference>
<keyword evidence="3" id="KW-0597">Phosphoprotein</keyword>
<feature type="transmembrane region" description="Helical" evidence="6">
    <location>
        <begin position="82"/>
        <end position="101"/>
    </location>
</feature>
<dbReference type="RefSeq" id="WP_066769879.1">
    <property type="nucleotide sequence ID" value="NZ_CP013244.1"/>
</dbReference>
<comment type="catalytic activity">
    <reaction evidence="1">
        <text>ATP + protein L-histidine = ADP + protein N-phospho-L-histidine.</text>
        <dbReference type="EC" id="2.7.13.3"/>
    </reaction>
</comment>
<dbReference type="STRING" id="1759059.ATE48_07930"/>
<dbReference type="InterPro" id="IPR005467">
    <property type="entry name" value="His_kinase_dom"/>
</dbReference>
<evidence type="ECO:0000256" key="1">
    <source>
        <dbReference type="ARBA" id="ARBA00000085"/>
    </source>
</evidence>
<evidence type="ECO:0000256" key="3">
    <source>
        <dbReference type="ARBA" id="ARBA00022553"/>
    </source>
</evidence>
<accession>A0A1B1AH30</accession>
<keyword evidence="4" id="KW-0808">Transferase</keyword>
<evidence type="ECO:0000313" key="8">
    <source>
        <dbReference type="EMBL" id="ANP45857.1"/>
    </source>
</evidence>
<keyword evidence="6" id="KW-0472">Membrane</keyword>
<dbReference type="SMART" id="SM00387">
    <property type="entry name" value="HATPase_c"/>
    <property type="match status" value="1"/>
</dbReference>
<dbReference type="InterPro" id="IPR036097">
    <property type="entry name" value="HisK_dim/P_sf"/>
</dbReference>
<dbReference type="Pfam" id="PF00512">
    <property type="entry name" value="HisKA"/>
    <property type="match status" value="1"/>
</dbReference>
<dbReference type="Gene3D" id="1.10.287.130">
    <property type="match status" value="1"/>
</dbReference>
<feature type="transmembrane region" description="Helical" evidence="6">
    <location>
        <begin position="133"/>
        <end position="154"/>
    </location>
</feature>
<dbReference type="EC" id="2.7.13.3" evidence="2"/>
<sequence>MGFGALAAAVAFVGAGWSYAAYWFIAMAAWELFLRPSLEARIFAPDEEHGAKRAFALLAALNFIGATAYCVLPVASWASGTAIGQVLAATWLCGTASHVLVYFSNNKLLLAANLVPSALVALLTPVLLAEVGWIERVLGSVVLVTILAATGVFARDRNSLLQTLSHEARARTSAEEANEAKAQFLSIISHELRTPINSVVGYSELLREELADKGEAQLSDDASKILGSGRALLGLVNRIITLARLESGDAPVEPITVRLTDVVRGAAEAARELAEANGNSFTVYADSMGVAALDPEMFGQCVTEICNNAAKFTRNGEIKVIAKRVRVGGVETLQVDVVDTGVGIDEAIAEKIFLPFVQGDSRADRRFEGAGTGLAVVRALARLMDGEVSFSNREGGGTVFTLRVPIAGVASDEKDELPRVA</sequence>
<evidence type="ECO:0000256" key="6">
    <source>
        <dbReference type="SAM" id="Phobius"/>
    </source>
</evidence>
<gene>
    <name evidence="8" type="ORF">ATE48_07930</name>
</gene>
<feature type="transmembrane region" description="Helical" evidence="6">
    <location>
        <begin position="54"/>
        <end position="76"/>
    </location>
</feature>
<dbReference type="SUPFAM" id="SSF47384">
    <property type="entry name" value="Homodimeric domain of signal transducing histidine kinase"/>
    <property type="match status" value="1"/>
</dbReference>
<feature type="transmembrane region" description="Helical" evidence="6">
    <location>
        <begin position="6"/>
        <end position="33"/>
    </location>
</feature>
<dbReference type="PANTHER" id="PTHR43047">
    <property type="entry name" value="TWO-COMPONENT HISTIDINE PROTEIN KINASE"/>
    <property type="match status" value="1"/>
</dbReference>
<evidence type="ECO:0000259" key="7">
    <source>
        <dbReference type="PROSITE" id="PS50109"/>
    </source>
</evidence>
<dbReference type="InterPro" id="IPR003661">
    <property type="entry name" value="HisK_dim/P_dom"/>
</dbReference>
<keyword evidence="6" id="KW-0812">Transmembrane</keyword>
<evidence type="ECO:0000256" key="5">
    <source>
        <dbReference type="ARBA" id="ARBA00022777"/>
    </source>
</evidence>
<proteinExistence type="predicted"/>
<name>A0A1B1AH30_9PROT</name>
<organism evidence="8 9">
    <name type="scientific">Candidatus Viadribacter manganicus</name>
    <dbReference type="NCBI Taxonomy" id="1759059"/>
    <lineage>
        <taxon>Bacteria</taxon>
        <taxon>Pseudomonadati</taxon>
        <taxon>Pseudomonadota</taxon>
        <taxon>Alphaproteobacteria</taxon>
        <taxon>Hyphomonadales</taxon>
        <taxon>Hyphomonadaceae</taxon>
        <taxon>Candidatus Viadribacter</taxon>
    </lineage>
</organism>
<reference evidence="8 9" key="1">
    <citation type="submission" date="2015-11" db="EMBL/GenBank/DDBJ databases">
        <title>Whole-Genome Sequence of Candidatus Oderbacter manganicum from the National Park Lower Oder Valley, Germany.</title>
        <authorList>
            <person name="Braun B."/>
            <person name="Liere K."/>
            <person name="Szewzyk U."/>
        </authorList>
    </citation>
    <scope>NUCLEOTIDE SEQUENCE [LARGE SCALE GENOMIC DNA]</scope>
    <source>
        <strain evidence="8 9">OTSz_A_272</strain>
    </source>
</reference>
<dbReference type="Gene3D" id="3.30.565.10">
    <property type="entry name" value="Histidine kinase-like ATPase, C-terminal domain"/>
    <property type="match status" value="1"/>
</dbReference>
<dbReference type="Proteomes" id="UP000092498">
    <property type="component" value="Chromosome"/>
</dbReference>
<evidence type="ECO:0000313" key="9">
    <source>
        <dbReference type="Proteomes" id="UP000092498"/>
    </source>
</evidence>
<feature type="domain" description="Histidine kinase" evidence="7">
    <location>
        <begin position="187"/>
        <end position="408"/>
    </location>
</feature>
<dbReference type="SMART" id="SM00388">
    <property type="entry name" value="HisKA"/>
    <property type="match status" value="1"/>
</dbReference>
<dbReference type="KEGG" id="cbot:ATE48_07930"/>
<dbReference type="EMBL" id="CP013244">
    <property type="protein sequence ID" value="ANP45857.1"/>
    <property type="molecule type" value="Genomic_DNA"/>
</dbReference>
<dbReference type="InterPro" id="IPR004358">
    <property type="entry name" value="Sig_transdc_His_kin-like_C"/>
</dbReference>
<evidence type="ECO:0000256" key="2">
    <source>
        <dbReference type="ARBA" id="ARBA00012438"/>
    </source>
</evidence>
<dbReference type="AlphaFoldDB" id="A0A1B1AH30"/>
<dbReference type="GO" id="GO:0000155">
    <property type="term" value="F:phosphorelay sensor kinase activity"/>
    <property type="evidence" value="ECO:0007669"/>
    <property type="project" value="InterPro"/>
</dbReference>
<dbReference type="InterPro" id="IPR036890">
    <property type="entry name" value="HATPase_C_sf"/>
</dbReference>
<keyword evidence="9" id="KW-1185">Reference proteome</keyword>